<sequence length="56" mass="6110">MRILFLLLPLILLCVQGAAGNSILCGRRGGFCSRRSCPLGTYHAGRCSLNLVCCRR</sequence>
<dbReference type="EMBL" id="VWYF01028334">
    <property type="protein sequence ID" value="NXQ74876.1"/>
    <property type="molecule type" value="Genomic_DNA"/>
</dbReference>
<feature type="domain" description="Beta-defensin-like" evidence="2">
    <location>
        <begin position="21"/>
        <end position="55"/>
    </location>
</feature>
<feature type="chain" id="PRO_5029704138" evidence="1">
    <location>
        <begin position="21"/>
        <end position="56"/>
    </location>
</feature>
<keyword evidence="4" id="KW-1185">Reference proteome</keyword>
<feature type="non-terminal residue" evidence="3">
    <location>
        <position position="1"/>
    </location>
</feature>
<evidence type="ECO:0000259" key="2">
    <source>
        <dbReference type="Pfam" id="PF00711"/>
    </source>
</evidence>
<dbReference type="Pfam" id="PF00711">
    <property type="entry name" value="Defensin_beta"/>
    <property type="match status" value="1"/>
</dbReference>
<proteinExistence type="predicted"/>
<name>A0A7L2FKB3_QUIME</name>
<protein>
    <submittedName>
        <fullName evidence="3">AMP1 protein</fullName>
    </submittedName>
</protein>
<keyword evidence="1" id="KW-0732">Signal</keyword>
<dbReference type="GO" id="GO:0006952">
    <property type="term" value="P:defense response"/>
    <property type="evidence" value="ECO:0007669"/>
    <property type="project" value="InterPro"/>
</dbReference>
<dbReference type="AlphaFoldDB" id="A0A7L2FKB3"/>
<comment type="caution">
    <text evidence="3">The sequence shown here is derived from an EMBL/GenBank/DDBJ whole genome shotgun (WGS) entry which is preliminary data.</text>
</comment>
<dbReference type="InterPro" id="IPR001855">
    <property type="entry name" value="Defensin_beta-like"/>
</dbReference>
<dbReference type="SUPFAM" id="SSF57392">
    <property type="entry name" value="Defensin-like"/>
    <property type="match status" value="1"/>
</dbReference>
<gene>
    <name evidence="3" type="primary">Amp1_3</name>
    <name evidence="3" type="ORF">QUIMEX_R15203</name>
</gene>
<dbReference type="Proteomes" id="UP000552319">
    <property type="component" value="Unassembled WGS sequence"/>
</dbReference>
<dbReference type="GO" id="GO:0005576">
    <property type="term" value="C:extracellular region"/>
    <property type="evidence" value="ECO:0007669"/>
    <property type="project" value="InterPro"/>
</dbReference>
<evidence type="ECO:0000313" key="3">
    <source>
        <dbReference type="EMBL" id="NXQ74876.1"/>
    </source>
</evidence>
<feature type="signal peptide" evidence="1">
    <location>
        <begin position="1"/>
        <end position="20"/>
    </location>
</feature>
<organism evidence="3 4">
    <name type="scientific">Quiscalus mexicanus</name>
    <name type="common">Great-tailed grackle</name>
    <name type="synonym">Cassidix mexicanus</name>
    <dbReference type="NCBI Taxonomy" id="64278"/>
    <lineage>
        <taxon>Eukaryota</taxon>
        <taxon>Metazoa</taxon>
        <taxon>Chordata</taxon>
        <taxon>Craniata</taxon>
        <taxon>Vertebrata</taxon>
        <taxon>Euteleostomi</taxon>
        <taxon>Archelosauria</taxon>
        <taxon>Archosauria</taxon>
        <taxon>Dinosauria</taxon>
        <taxon>Saurischia</taxon>
        <taxon>Theropoda</taxon>
        <taxon>Coelurosauria</taxon>
        <taxon>Aves</taxon>
        <taxon>Neognathae</taxon>
        <taxon>Neoaves</taxon>
        <taxon>Telluraves</taxon>
        <taxon>Australaves</taxon>
        <taxon>Passeriformes</taxon>
        <taxon>Passeroidea</taxon>
        <taxon>Icteridae</taxon>
        <taxon>Quiscalus</taxon>
    </lineage>
</organism>
<reference evidence="3 4" key="1">
    <citation type="submission" date="2019-09" db="EMBL/GenBank/DDBJ databases">
        <title>Bird 10,000 Genomes (B10K) Project - Family phase.</title>
        <authorList>
            <person name="Zhang G."/>
        </authorList>
    </citation>
    <scope>NUCLEOTIDE SEQUENCE [LARGE SCALE GENOMIC DNA]</scope>
    <source>
        <strain evidence="3">B10K-DU-001-31</strain>
        <tissue evidence="3">Muscle</tissue>
    </source>
</reference>
<evidence type="ECO:0000256" key="1">
    <source>
        <dbReference type="SAM" id="SignalP"/>
    </source>
</evidence>
<feature type="non-terminal residue" evidence="3">
    <location>
        <position position="56"/>
    </location>
</feature>
<evidence type="ECO:0000313" key="4">
    <source>
        <dbReference type="Proteomes" id="UP000552319"/>
    </source>
</evidence>
<accession>A0A7L2FKB3</accession>